<evidence type="ECO:0000256" key="5">
    <source>
        <dbReference type="ARBA" id="ARBA00022723"/>
    </source>
</evidence>
<comment type="similarity">
    <text evidence="3 10 11">Belongs to the metallo-dependent hydrolases superfamily. DHOase family. Class II DHOase subfamily.</text>
</comment>
<reference evidence="13" key="1">
    <citation type="submission" date="2014-11" db="EMBL/GenBank/DDBJ databases">
        <authorList>
            <person name="Malar M.C."/>
            <person name="Sen D."/>
            <person name="Tripathy S."/>
        </authorList>
    </citation>
    <scope>NUCLEOTIDE SEQUENCE</scope>
    <source>
        <strain evidence="13">BDU141951</strain>
    </source>
</reference>
<feature type="binding site" evidence="10">
    <location>
        <position position="13"/>
    </location>
    <ligand>
        <name>Zn(2+)</name>
        <dbReference type="ChEBI" id="CHEBI:29105"/>
        <label>1</label>
    </ligand>
</feature>
<dbReference type="GO" id="GO:0008270">
    <property type="term" value="F:zinc ion binding"/>
    <property type="evidence" value="ECO:0007669"/>
    <property type="project" value="UniProtKB-UniRule"/>
</dbReference>
<organism evidence="13">
    <name type="scientific">Lyngbya confervoides BDU141951</name>
    <dbReference type="NCBI Taxonomy" id="1574623"/>
    <lineage>
        <taxon>Bacteria</taxon>
        <taxon>Bacillati</taxon>
        <taxon>Cyanobacteriota</taxon>
        <taxon>Cyanophyceae</taxon>
        <taxon>Oscillatoriophycideae</taxon>
        <taxon>Oscillatoriales</taxon>
        <taxon>Microcoleaceae</taxon>
        <taxon>Lyngbya</taxon>
    </lineage>
</organism>
<feature type="binding site" evidence="10">
    <location>
        <position position="262"/>
    </location>
    <ligand>
        <name>substrate</name>
    </ligand>
</feature>
<comment type="function">
    <text evidence="1 10">Catalyzes the reversible cyclization of carbamoyl aspartate to dihydroorotate.</text>
</comment>
<dbReference type="UniPathway" id="UPA00070">
    <property type="reaction ID" value="UER00117"/>
</dbReference>
<feature type="binding site" evidence="10">
    <location>
        <position position="218"/>
    </location>
    <ligand>
        <name>substrate</name>
    </ligand>
</feature>
<dbReference type="CDD" id="cd01294">
    <property type="entry name" value="DHOase"/>
    <property type="match status" value="1"/>
</dbReference>
<dbReference type="InterPro" id="IPR032466">
    <property type="entry name" value="Metal_Hydrolase"/>
</dbReference>
<dbReference type="SUPFAM" id="SSF51556">
    <property type="entry name" value="Metallo-dependent hydrolases"/>
    <property type="match status" value="1"/>
</dbReference>
<dbReference type="InterPro" id="IPR002195">
    <property type="entry name" value="Dihydroorotase_CS"/>
</dbReference>
<feature type="domain" description="Amidohydrolase-related" evidence="12">
    <location>
        <begin position="11"/>
        <end position="309"/>
    </location>
</feature>
<dbReference type="PANTHER" id="PTHR43137">
    <property type="entry name" value="DIHYDROOROTASE"/>
    <property type="match status" value="1"/>
</dbReference>
<evidence type="ECO:0000256" key="11">
    <source>
        <dbReference type="RuleBase" id="RU003440"/>
    </source>
</evidence>
<dbReference type="InterPro" id="IPR004721">
    <property type="entry name" value="DHOdimr"/>
</dbReference>
<proteinExistence type="inferred from homology"/>
<evidence type="ECO:0000256" key="7">
    <source>
        <dbReference type="ARBA" id="ARBA00022833"/>
    </source>
</evidence>
<feature type="binding site" evidence="10">
    <location>
        <begin position="15"/>
        <end position="17"/>
    </location>
    <ligand>
        <name>substrate</name>
    </ligand>
</feature>
<dbReference type="PIRSF" id="PIRSF001237">
    <property type="entry name" value="DHOdimr"/>
    <property type="match status" value="1"/>
</dbReference>
<feature type="active site" evidence="10">
    <location>
        <position position="246"/>
    </location>
</feature>
<dbReference type="GO" id="GO:0005829">
    <property type="term" value="C:cytosol"/>
    <property type="evidence" value="ECO:0007669"/>
    <property type="project" value="TreeGrafter"/>
</dbReference>
<evidence type="ECO:0000256" key="10">
    <source>
        <dbReference type="HAMAP-Rule" id="MF_00219"/>
    </source>
</evidence>
<reference evidence="13" key="3">
    <citation type="submission" date="2020-02" db="EMBL/GenBank/DDBJ databases">
        <authorList>
            <person name="Sarangi A.N."/>
            <person name="Ghosh S."/>
            <person name="Mukherjee M."/>
            <person name="Tripathy S."/>
        </authorList>
    </citation>
    <scope>NUCLEOTIDE SEQUENCE</scope>
    <source>
        <strain evidence="13">BDU141951</strain>
    </source>
</reference>
<gene>
    <name evidence="10 13" type="primary">pyrC</name>
    <name evidence="13" type="ORF">QQ91_018570</name>
</gene>
<dbReference type="NCBIfam" id="TIGR00856">
    <property type="entry name" value="pyrC_dimer"/>
    <property type="match status" value="1"/>
</dbReference>
<comment type="pathway">
    <text evidence="2 10 11">Pyrimidine metabolism; UMP biosynthesis via de novo pathway; (S)-dihydroorotate from bicarbonate: step 3/3.</text>
</comment>
<reference evidence="13" key="2">
    <citation type="journal article" date="2015" name="Genome Announc.">
        <title>Draft Genome Sequence of Filamentous Marine Cyanobacterium Lyngbya confervoides Strain BDU141951.</title>
        <authorList>
            <person name="Chandrababunaidu M.M."/>
            <person name="Sen D."/>
            <person name="Tripathy S."/>
        </authorList>
    </citation>
    <scope>NUCLEOTIDE SEQUENCE</scope>
    <source>
        <strain evidence="13">BDU141951</strain>
    </source>
</reference>
<keyword evidence="5 10" id="KW-0479">Metal-binding</keyword>
<dbReference type="Gene3D" id="3.20.20.140">
    <property type="entry name" value="Metal-dependent hydrolases"/>
    <property type="match status" value="1"/>
</dbReference>
<sequence>MTDLTITRPDDWHLHLRDGATLKAVLPHTVRQFARAIVMPNLKPPVRSVADATAYRDRILAVIPPGQTFEPLMTLYLTDNTSPDEIMAAQATSFIKAVKYYPAGATTNSDSGVTDMRNCDRVFEAMQQVDMPLLLHGEVTDAGVDMFDREKVFIHQHLIPLKERYPQLRVVLEHVTTADAVEFVNATDRMAATITPQHLLFSRNILFQGGLRPHYYCLPILKRETHRQALLQAATSGNPKFFLGTDSAPHARGDKESACGCAGCFSALHAIELYAEAFESVDALDKLEGFASFYGPDFYQLPRNTEQITLTKTPWQIPDAVPLGTTELVPLRAGEKLSWQMA</sequence>
<comment type="cofactor">
    <cofactor evidence="10 11">
        <name>Zn(2+)</name>
        <dbReference type="ChEBI" id="CHEBI:29105"/>
    </cofactor>
    <text evidence="10 11">Binds 2 Zn(2+) ions per subunit.</text>
</comment>
<dbReference type="PROSITE" id="PS00483">
    <property type="entry name" value="DIHYDROOROTASE_2"/>
    <property type="match status" value="1"/>
</dbReference>
<feature type="binding site" description="via carbamate group" evidence="10">
    <location>
        <position position="99"/>
    </location>
    <ligand>
        <name>Zn(2+)</name>
        <dbReference type="ChEBI" id="CHEBI:29105"/>
        <label>1</label>
    </ligand>
</feature>
<feature type="binding site" evidence="10">
    <location>
        <position position="174"/>
    </location>
    <ligand>
        <name>Zn(2+)</name>
        <dbReference type="ChEBI" id="CHEBI:29105"/>
        <label>2</label>
    </ligand>
</feature>
<dbReference type="GO" id="GO:0004151">
    <property type="term" value="F:dihydroorotase activity"/>
    <property type="evidence" value="ECO:0007669"/>
    <property type="project" value="UniProtKB-UniRule"/>
</dbReference>
<evidence type="ECO:0000256" key="6">
    <source>
        <dbReference type="ARBA" id="ARBA00022801"/>
    </source>
</evidence>
<comment type="subunit">
    <text evidence="10">Homodimer.</text>
</comment>
<keyword evidence="7 10" id="KW-0862">Zinc</keyword>
<name>A0A0C1YIU9_9CYAN</name>
<evidence type="ECO:0000313" key="13">
    <source>
        <dbReference type="EMBL" id="NEV69109.1"/>
    </source>
</evidence>
<feature type="binding site" description="via carbamate group" evidence="10">
    <location>
        <position position="99"/>
    </location>
    <ligand>
        <name>Zn(2+)</name>
        <dbReference type="ChEBI" id="CHEBI:29105"/>
        <label>2</label>
    </ligand>
</feature>
<feature type="binding site" evidence="10">
    <location>
        <position position="15"/>
    </location>
    <ligand>
        <name>Zn(2+)</name>
        <dbReference type="ChEBI" id="CHEBI:29105"/>
        <label>1</label>
    </ligand>
</feature>
<feature type="binding site" evidence="10">
    <location>
        <position position="250"/>
    </location>
    <ligand>
        <name>substrate</name>
    </ligand>
</feature>
<dbReference type="EMBL" id="JTHE02000003">
    <property type="protein sequence ID" value="NEV69109.1"/>
    <property type="molecule type" value="Genomic_DNA"/>
</dbReference>
<dbReference type="PROSITE" id="PS00482">
    <property type="entry name" value="DIHYDROOROTASE_1"/>
    <property type="match status" value="1"/>
</dbReference>
<dbReference type="InterPro" id="IPR006680">
    <property type="entry name" value="Amidohydro-rel"/>
</dbReference>
<dbReference type="GO" id="GO:0006207">
    <property type="term" value="P:'de novo' pyrimidine nucleobase biosynthetic process"/>
    <property type="evidence" value="ECO:0007669"/>
    <property type="project" value="TreeGrafter"/>
</dbReference>
<feature type="binding site" evidence="10">
    <location>
        <position position="246"/>
    </location>
    <ligand>
        <name>Zn(2+)</name>
        <dbReference type="ChEBI" id="CHEBI:29105"/>
        <label>1</label>
    </ligand>
</feature>
<keyword evidence="8 10" id="KW-0665">Pyrimidine biosynthesis</keyword>
<evidence type="ECO:0000256" key="9">
    <source>
        <dbReference type="ARBA" id="ARBA00048492"/>
    </source>
</evidence>
<dbReference type="HAMAP" id="MF_00219">
    <property type="entry name" value="PyrC_classII"/>
    <property type="match status" value="1"/>
</dbReference>
<accession>A0A0C1YIU9</accession>
<evidence type="ECO:0000256" key="8">
    <source>
        <dbReference type="ARBA" id="ARBA00022975"/>
    </source>
</evidence>
<dbReference type="Pfam" id="PF01979">
    <property type="entry name" value="Amidohydro_1"/>
    <property type="match status" value="1"/>
</dbReference>
<evidence type="ECO:0000256" key="1">
    <source>
        <dbReference type="ARBA" id="ARBA00002368"/>
    </source>
</evidence>
<comment type="catalytic activity">
    <reaction evidence="9 10 11">
        <text>(S)-dihydroorotate + H2O = N-carbamoyl-L-aspartate + H(+)</text>
        <dbReference type="Rhea" id="RHEA:24296"/>
        <dbReference type="ChEBI" id="CHEBI:15377"/>
        <dbReference type="ChEBI" id="CHEBI:15378"/>
        <dbReference type="ChEBI" id="CHEBI:30864"/>
        <dbReference type="ChEBI" id="CHEBI:32814"/>
        <dbReference type="EC" id="3.5.2.3"/>
    </reaction>
</comment>
<protein>
    <recommendedName>
        <fullName evidence="4 10">Dihydroorotase</fullName>
        <shortName evidence="10">DHOase</shortName>
        <ecNumber evidence="4 10">3.5.2.3</ecNumber>
    </recommendedName>
</protein>
<feature type="binding site" evidence="10">
    <location>
        <position position="41"/>
    </location>
    <ligand>
        <name>substrate</name>
    </ligand>
</feature>
<comment type="caution">
    <text evidence="13">The sequence shown here is derived from an EMBL/GenBank/DDBJ whole genome shotgun (WGS) entry which is preliminary data.</text>
</comment>
<dbReference type="GO" id="GO:0044205">
    <property type="term" value="P:'de novo' UMP biosynthetic process"/>
    <property type="evidence" value="ECO:0007669"/>
    <property type="project" value="UniProtKB-UniRule"/>
</dbReference>
<dbReference type="PANTHER" id="PTHR43137:SF1">
    <property type="entry name" value="DIHYDROOROTASE"/>
    <property type="match status" value="1"/>
</dbReference>
<dbReference type="FunFam" id="3.20.20.140:FF:000006">
    <property type="entry name" value="Dihydroorotase"/>
    <property type="match status" value="1"/>
</dbReference>
<keyword evidence="6 10" id="KW-0378">Hydrolase</keyword>
<dbReference type="EC" id="3.5.2.3" evidence="4 10"/>
<feature type="binding site" evidence="10">
    <location>
        <position position="136"/>
    </location>
    <ligand>
        <name>Zn(2+)</name>
        <dbReference type="ChEBI" id="CHEBI:29105"/>
        <label>2</label>
    </ligand>
</feature>
<evidence type="ECO:0000256" key="2">
    <source>
        <dbReference type="ARBA" id="ARBA00004880"/>
    </source>
</evidence>
<feature type="binding site" evidence="10">
    <location>
        <position position="136"/>
    </location>
    <ligand>
        <name>substrate</name>
    </ligand>
</feature>
<feature type="modified residue" description="N6-carboxylysine" evidence="10">
    <location>
        <position position="99"/>
    </location>
</feature>
<evidence type="ECO:0000259" key="12">
    <source>
        <dbReference type="Pfam" id="PF01979"/>
    </source>
</evidence>
<dbReference type="AlphaFoldDB" id="A0A0C1YIU9"/>
<evidence type="ECO:0000256" key="4">
    <source>
        <dbReference type="ARBA" id="ARBA00012860"/>
    </source>
</evidence>
<evidence type="ECO:0000256" key="3">
    <source>
        <dbReference type="ARBA" id="ARBA00005631"/>
    </source>
</evidence>